<gene>
    <name evidence="4" type="ORF">F3N42_15320</name>
</gene>
<dbReference type="Pfam" id="PF13432">
    <property type="entry name" value="TPR_16"/>
    <property type="match status" value="1"/>
</dbReference>
<evidence type="ECO:0000256" key="3">
    <source>
        <dbReference type="PROSITE-ProRule" id="PRU00339"/>
    </source>
</evidence>
<dbReference type="Proteomes" id="UP000325372">
    <property type="component" value="Unassembled WGS sequence"/>
</dbReference>
<evidence type="ECO:0000313" key="4">
    <source>
        <dbReference type="EMBL" id="KAA9129563.1"/>
    </source>
</evidence>
<dbReference type="Gene3D" id="1.25.40.10">
    <property type="entry name" value="Tetratricopeptide repeat domain"/>
    <property type="match status" value="3"/>
</dbReference>
<dbReference type="AlphaFoldDB" id="A0A5N0T3N9"/>
<reference evidence="4 5" key="1">
    <citation type="submission" date="2019-09" db="EMBL/GenBank/DDBJ databases">
        <title>Wenzhouxiangella sp. Genome sequencing and assembly.</title>
        <authorList>
            <person name="Zhang R."/>
        </authorList>
    </citation>
    <scope>NUCLEOTIDE SEQUENCE [LARGE SCALE GENOMIC DNA]</scope>
    <source>
        <strain evidence="4 5">W260</strain>
    </source>
</reference>
<protein>
    <submittedName>
        <fullName evidence="4">Tetratricopeptide repeat protein</fullName>
    </submittedName>
</protein>
<evidence type="ECO:0000256" key="2">
    <source>
        <dbReference type="ARBA" id="ARBA00022803"/>
    </source>
</evidence>
<organism evidence="4 5">
    <name type="scientific">Marinihelvus fidelis</name>
    <dbReference type="NCBI Taxonomy" id="2613842"/>
    <lineage>
        <taxon>Bacteria</taxon>
        <taxon>Pseudomonadati</taxon>
        <taxon>Pseudomonadota</taxon>
        <taxon>Gammaproteobacteria</taxon>
        <taxon>Chromatiales</taxon>
        <taxon>Wenzhouxiangellaceae</taxon>
        <taxon>Marinihelvus</taxon>
    </lineage>
</organism>
<dbReference type="Pfam" id="PF13181">
    <property type="entry name" value="TPR_8"/>
    <property type="match status" value="1"/>
</dbReference>
<dbReference type="PROSITE" id="PS50005">
    <property type="entry name" value="TPR"/>
    <property type="match status" value="3"/>
</dbReference>
<comment type="caution">
    <text evidence="4">The sequence shown here is derived from an EMBL/GenBank/DDBJ whole genome shotgun (WGS) entry which is preliminary data.</text>
</comment>
<dbReference type="PANTHER" id="PTHR44227">
    <property type="match status" value="1"/>
</dbReference>
<evidence type="ECO:0000313" key="5">
    <source>
        <dbReference type="Proteomes" id="UP000325372"/>
    </source>
</evidence>
<dbReference type="PANTHER" id="PTHR44227:SF3">
    <property type="entry name" value="PROTEIN O-MANNOSYL-TRANSFERASE TMTC4"/>
    <property type="match status" value="1"/>
</dbReference>
<dbReference type="Pfam" id="PF14559">
    <property type="entry name" value="TPR_19"/>
    <property type="match status" value="1"/>
</dbReference>
<feature type="repeat" description="TPR" evidence="3">
    <location>
        <begin position="218"/>
        <end position="251"/>
    </location>
</feature>
<dbReference type="InterPro" id="IPR012668">
    <property type="entry name" value="CHP02466"/>
</dbReference>
<feature type="repeat" description="TPR" evidence="3">
    <location>
        <begin position="118"/>
        <end position="151"/>
    </location>
</feature>
<dbReference type="Pfam" id="PF13759">
    <property type="entry name" value="2OG-FeII_Oxy_5"/>
    <property type="match status" value="1"/>
</dbReference>
<evidence type="ECO:0000256" key="1">
    <source>
        <dbReference type="ARBA" id="ARBA00022737"/>
    </source>
</evidence>
<proteinExistence type="predicted"/>
<dbReference type="EMBL" id="VYXP01000014">
    <property type="protein sequence ID" value="KAA9129563.1"/>
    <property type="molecule type" value="Genomic_DNA"/>
</dbReference>
<dbReference type="Gene3D" id="2.60.120.620">
    <property type="entry name" value="q2cbj1_9rhob like domain"/>
    <property type="match status" value="1"/>
</dbReference>
<keyword evidence="1" id="KW-0677">Repeat</keyword>
<keyword evidence="5" id="KW-1185">Reference proteome</keyword>
<name>A0A5N0T3N9_9GAMM</name>
<dbReference type="InterPro" id="IPR052346">
    <property type="entry name" value="O-mannosyl-transferase_TMTC"/>
</dbReference>
<feature type="repeat" description="TPR" evidence="3">
    <location>
        <begin position="84"/>
        <end position="117"/>
    </location>
</feature>
<sequence>MSIAPPGQPPNPAEQFARRFQNALAAFNRGDLATALQACQALDADLPNHADVQHLMAMAWQRLGQVINAEKAFRRSLAANPRQPAVLSNLATLLRRSRRFEEADQALASAIELQPGLANAWYNRGLVSLDRHRPTEAIEQLQRAVQLDPRPGIEMALVRALQAAGREDDARDLADNIAARHPNDARAVMTRARQHRKKAPADALAMLQTLLQTTQDRARVQHEIGLLKTETKALDEAIVHFQAALEAQPLLIDAHRALNEIFWQQDDDRFGQSYRDAIARAPAAAPLYHNYASALRSAGREDEAEAILESAISRAGPDPFLLHGLAVQKLRRGDDDTPRQLLDRALSAQPDNVRFRIDCANLDIRGGDYASAERHLDHARAVEPWNQEVWAYLGVAWRLAGDPKHEWLNDYDTLLKTFTLPSPTGFTGTQAFMEELAGFLPTLHSAGRQPLDQSVRNGTQTFEILFGNSHPLITALKQSVDTVLAEYLAALPDDDRHPFYARKRQATYYTGSWSIMLRSGGHHTNHVHPQGWLSCCNYIALPPLGDDTTRDGWIRFGETSLGLGDREHVARTIRPAPGQCVFFPSYFWHGTYRFDSETPRMTVPCDIDPA</sequence>
<dbReference type="SUPFAM" id="SSF48452">
    <property type="entry name" value="TPR-like"/>
    <property type="match status" value="2"/>
</dbReference>
<dbReference type="InterPro" id="IPR019734">
    <property type="entry name" value="TPR_rpt"/>
</dbReference>
<dbReference type="InterPro" id="IPR011990">
    <property type="entry name" value="TPR-like_helical_dom_sf"/>
</dbReference>
<dbReference type="SMART" id="SM00028">
    <property type="entry name" value="TPR"/>
    <property type="match status" value="6"/>
</dbReference>
<keyword evidence="2 3" id="KW-0802">TPR repeat</keyword>
<dbReference type="RefSeq" id="WP_150865773.1">
    <property type="nucleotide sequence ID" value="NZ_VYXP01000014.1"/>
</dbReference>
<accession>A0A5N0T3N9</accession>